<dbReference type="SMART" id="SM00320">
    <property type="entry name" value="WD40"/>
    <property type="match status" value="2"/>
</dbReference>
<dbReference type="Pfam" id="PF00400">
    <property type="entry name" value="WD40"/>
    <property type="match status" value="1"/>
</dbReference>
<proteinExistence type="predicted"/>
<gene>
    <name evidence="3" type="ORF">RFI_14088</name>
</gene>
<dbReference type="Proteomes" id="UP000023152">
    <property type="component" value="Unassembled WGS sequence"/>
</dbReference>
<dbReference type="PROSITE" id="PS50082">
    <property type="entry name" value="WD_REPEATS_2"/>
    <property type="match status" value="1"/>
</dbReference>
<reference evidence="3 4" key="1">
    <citation type="journal article" date="2013" name="Curr. Biol.">
        <title>The Genome of the Foraminiferan Reticulomyxa filosa.</title>
        <authorList>
            <person name="Glockner G."/>
            <person name="Hulsmann N."/>
            <person name="Schleicher M."/>
            <person name="Noegel A.A."/>
            <person name="Eichinger L."/>
            <person name="Gallinger C."/>
            <person name="Pawlowski J."/>
            <person name="Sierra R."/>
            <person name="Euteneuer U."/>
            <person name="Pillet L."/>
            <person name="Moustafa A."/>
            <person name="Platzer M."/>
            <person name="Groth M."/>
            <person name="Szafranski K."/>
            <person name="Schliwa M."/>
        </authorList>
    </citation>
    <scope>NUCLEOTIDE SEQUENCE [LARGE SCALE GENOMIC DNA]</scope>
</reference>
<feature type="repeat" description="WD" evidence="1">
    <location>
        <begin position="24"/>
        <end position="50"/>
    </location>
</feature>
<protein>
    <submittedName>
        <fullName evidence="3">Uncharacterized protein</fullName>
    </submittedName>
</protein>
<dbReference type="SUPFAM" id="SSF50978">
    <property type="entry name" value="WD40 repeat-like"/>
    <property type="match status" value="1"/>
</dbReference>
<evidence type="ECO:0000256" key="1">
    <source>
        <dbReference type="PROSITE-ProRule" id="PRU00221"/>
    </source>
</evidence>
<keyword evidence="1" id="KW-0853">WD repeat</keyword>
<name>X6NCP8_RETFI</name>
<dbReference type="AlphaFoldDB" id="X6NCP8"/>
<dbReference type="InterPro" id="IPR001680">
    <property type="entry name" value="WD40_rpt"/>
</dbReference>
<evidence type="ECO:0000256" key="2">
    <source>
        <dbReference type="SAM" id="MobiDB-lite"/>
    </source>
</evidence>
<evidence type="ECO:0000313" key="4">
    <source>
        <dbReference type="Proteomes" id="UP000023152"/>
    </source>
</evidence>
<dbReference type="Gene3D" id="2.130.10.10">
    <property type="entry name" value="YVTN repeat-like/Quinoprotein amine dehydrogenase"/>
    <property type="match status" value="1"/>
</dbReference>
<feature type="compositionally biased region" description="Polar residues" evidence="2">
    <location>
        <begin position="158"/>
        <end position="171"/>
    </location>
</feature>
<evidence type="ECO:0000313" key="3">
    <source>
        <dbReference type="EMBL" id="ETO23097.1"/>
    </source>
</evidence>
<dbReference type="InterPro" id="IPR015943">
    <property type="entry name" value="WD40/YVTN_repeat-like_dom_sf"/>
</dbReference>
<comment type="caution">
    <text evidence="3">The sequence shown here is derived from an EMBL/GenBank/DDBJ whole genome shotgun (WGS) entry which is preliminary data.</text>
</comment>
<feature type="region of interest" description="Disordered" evidence="2">
    <location>
        <begin position="158"/>
        <end position="185"/>
    </location>
</feature>
<dbReference type="EMBL" id="ASPP01010216">
    <property type="protein sequence ID" value="ETO23097.1"/>
    <property type="molecule type" value="Genomic_DNA"/>
</dbReference>
<sequence length="268" mass="29574">MSNRSTVTLGTPLVEQAYKDGGWTLCWLPDKDLLLTGGVDGTLKLWNYSTTVKDINEIKPETDEDAEMADRQQTIQRDLKLEKAIKIKAAPISDIRASTMKYGSGGGRGGVIINITCMNGHVLLYHLNLNTLDLKFISYIDMVNPLTSTHIERLNKSMADTNASTSENTSIKAEGGDTESKSSSQVTTNTKVIWQSTKLIEQAKNAIFDNTIISGGGCWRSDIHRDGHLLAAGDSYGQIFFYQMSQLMEESSIATPFPEFIVKSPKKK</sequence>
<organism evidence="3 4">
    <name type="scientific">Reticulomyxa filosa</name>
    <dbReference type="NCBI Taxonomy" id="46433"/>
    <lineage>
        <taxon>Eukaryota</taxon>
        <taxon>Sar</taxon>
        <taxon>Rhizaria</taxon>
        <taxon>Retaria</taxon>
        <taxon>Foraminifera</taxon>
        <taxon>Monothalamids</taxon>
        <taxon>Reticulomyxidae</taxon>
        <taxon>Reticulomyxa</taxon>
    </lineage>
</organism>
<dbReference type="InterPro" id="IPR036322">
    <property type="entry name" value="WD40_repeat_dom_sf"/>
</dbReference>
<accession>X6NCP8</accession>
<keyword evidence="4" id="KW-1185">Reference proteome</keyword>